<keyword evidence="7" id="KW-1185">Reference proteome</keyword>
<evidence type="ECO:0000313" key="6">
    <source>
        <dbReference type="EMBL" id="OQR77552.1"/>
    </source>
</evidence>
<feature type="repeat" description="WD" evidence="4">
    <location>
        <begin position="128"/>
        <end position="169"/>
    </location>
</feature>
<keyword evidence="6" id="KW-0808">Transferase</keyword>
<dbReference type="Pfam" id="PF00400">
    <property type="entry name" value="WD40"/>
    <property type="match status" value="3"/>
</dbReference>
<comment type="caution">
    <text evidence="6">The sequence shown here is derived from an EMBL/GenBank/DDBJ whole genome shotgun (WGS) entry which is preliminary data.</text>
</comment>
<gene>
    <name evidence="6" type="ORF">BIW11_07018</name>
</gene>
<keyword evidence="6" id="KW-0418">Kinase</keyword>
<feature type="region of interest" description="Disordered" evidence="5">
    <location>
        <begin position="366"/>
        <end position="420"/>
    </location>
</feature>
<dbReference type="PANTHER" id="PTHR44675">
    <property type="entry name" value="PAK1 INTERACTING PROTEIN 1"/>
    <property type="match status" value="1"/>
</dbReference>
<dbReference type="PANTHER" id="PTHR44675:SF1">
    <property type="entry name" value="P21-ACTIVATED PROTEIN KINASE-INTERACTING PROTEIN 1"/>
    <property type="match status" value="1"/>
</dbReference>
<evidence type="ECO:0000256" key="5">
    <source>
        <dbReference type="SAM" id="MobiDB-lite"/>
    </source>
</evidence>
<comment type="function">
    <text evidence="3">Negatively regulates the PAK1 kinase. PAK1 is a member of the PAK kinase family, which has been shown to play a positive role in the regulation of signaling pathways involving MAPK8 and RELA. PAK1 exists as an inactive homodimer, which is activated by binding of small GTPases such as CDC42 to an N-terminal regulatory domain. PAK1IP1 also binds to the N-terminus of PAK1, and inhibits the specific activation of PAK1 by CDC42. May be involved in ribosomal large subunit assembly.</text>
</comment>
<dbReference type="InterPro" id="IPR036322">
    <property type="entry name" value="WD40_repeat_dom_sf"/>
</dbReference>
<evidence type="ECO:0000256" key="2">
    <source>
        <dbReference type="ARBA" id="ARBA00022737"/>
    </source>
</evidence>
<dbReference type="AlphaFoldDB" id="A0A1V9XVU2"/>
<dbReference type="InterPro" id="IPR051959">
    <property type="entry name" value="PAK1-Kinase_Regulator"/>
</dbReference>
<feature type="compositionally biased region" description="Basic and acidic residues" evidence="5">
    <location>
        <begin position="390"/>
        <end position="404"/>
    </location>
</feature>
<feature type="repeat" description="WD" evidence="4">
    <location>
        <begin position="87"/>
        <end position="127"/>
    </location>
</feature>
<dbReference type="InterPro" id="IPR015943">
    <property type="entry name" value="WD40/YVTN_repeat-like_dom_sf"/>
</dbReference>
<dbReference type="PROSITE" id="PS50082">
    <property type="entry name" value="WD_REPEATS_2"/>
    <property type="match status" value="3"/>
</dbReference>
<dbReference type="EMBL" id="MNPL01003396">
    <property type="protein sequence ID" value="OQR77552.1"/>
    <property type="molecule type" value="Genomic_DNA"/>
</dbReference>
<dbReference type="STRING" id="418985.A0A1V9XVU2"/>
<name>A0A1V9XVU2_9ACAR</name>
<dbReference type="Proteomes" id="UP000192247">
    <property type="component" value="Unassembled WGS sequence"/>
</dbReference>
<dbReference type="InParanoid" id="A0A1V9XVU2"/>
<protein>
    <submittedName>
        <fullName evidence="6">p21-activated protein kinase-interacting protein 1-like</fullName>
    </submittedName>
</protein>
<dbReference type="InterPro" id="IPR019775">
    <property type="entry name" value="WD40_repeat_CS"/>
</dbReference>
<dbReference type="PROSITE" id="PS00678">
    <property type="entry name" value="WD_REPEATS_1"/>
    <property type="match status" value="1"/>
</dbReference>
<keyword evidence="2" id="KW-0677">Repeat</keyword>
<evidence type="ECO:0000256" key="4">
    <source>
        <dbReference type="PROSITE-ProRule" id="PRU00221"/>
    </source>
</evidence>
<dbReference type="SMART" id="SM00320">
    <property type="entry name" value="WD40"/>
    <property type="match status" value="4"/>
</dbReference>
<sequence length="420" mass="45656">MEKLSMPVSEGFEEFEIVLATYENFVLGYSFRRLQNGLFSLVQSFANSGHRASVRAVASGGKIMASGSSDETIQLYNMTTRKEMGSLIKHDGTINALKFHGQSHLFSASDDGSICVWDTGSWQCLKTLKGHKQPVNDIAVHSSGKLLLSVSRDKSLYTWNLVKGRPAFITNIKVEASRIEWCPTTSPGDFFIVIHGNCCDIYSTAVGGIIGSIDFGGKISDFTFIGEFLVLSGEKGKVNIFDLSVRNDLGKMAPSCVVDFNADISETRIKCVAYGGPSQRMGNHYLITGSSEGVVIVWLVNLAGSGAGTDDGDQSSGKVRQLAKATAGCRITACNVYVNTEEDGPAADSDCATVKEVSVSKRISKTAMPKRKLEGNTVGEEEQQQKRVKREGTKMAEIKKTERQGKKKKIGNNKQKEKCL</sequence>
<dbReference type="OrthoDB" id="308449at2759"/>
<dbReference type="Gene3D" id="2.130.10.10">
    <property type="entry name" value="YVTN repeat-like/Quinoprotein amine dehydrogenase"/>
    <property type="match status" value="2"/>
</dbReference>
<reference evidence="6 7" key="1">
    <citation type="journal article" date="2017" name="Gigascience">
        <title>Draft genome of the honey bee ectoparasitic mite, Tropilaelaps mercedesae, is shaped by the parasitic life history.</title>
        <authorList>
            <person name="Dong X."/>
            <person name="Armstrong S.D."/>
            <person name="Xia D."/>
            <person name="Makepeace B.L."/>
            <person name="Darby A.C."/>
            <person name="Kadowaki T."/>
        </authorList>
    </citation>
    <scope>NUCLEOTIDE SEQUENCE [LARGE SCALE GENOMIC DNA]</scope>
    <source>
        <strain evidence="6">Wuxi-XJTLU</strain>
    </source>
</reference>
<organism evidence="6 7">
    <name type="scientific">Tropilaelaps mercedesae</name>
    <dbReference type="NCBI Taxonomy" id="418985"/>
    <lineage>
        <taxon>Eukaryota</taxon>
        <taxon>Metazoa</taxon>
        <taxon>Ecdysozoa</taxon>
        <taxon>Arthropoda</taxon>
        <taxon>Chelicerata</taxon>
        <taxon>Arachnida</taxon>
        <taxon>Acari</taxon>
        <taxon>Parasitiformes</taxon>
        <taxon>Mesostigmata</taxon>
        <taxon>Gamasina</taxon>
        <taxon>Dermanyssoidea</taxon>
        <taxon>Laelapidae</taxon>
        <taxon>Tropilaelaps</taxon>
    </lineage>
</organism>
<dbReference type="PROSITE" id="PS50294">
    <property type="entry name" value="WD_REPEATS_REGION"/>
    <property type="match status" value="2"/>
</dbReference>
<dbReference type="GO" id="GO:0016301">
    <property type="term" value="F:kinase activity"/>
    <property type="evidence" value="ECO:0007669"/>
    <property type="project" value="UniProtKB-KW"/>
</dbReference>
<dbReference type="InterPro" id="IPR001680">
    <property type="entry name" value="WD40_rpt"/>
</dbReference>
<evidence type="ECO:0000313" key="7">
    <source>
        <dbReference type="Proteomes" id="UP000192247"/>
    </source>
</evidence>
<evidence type="ECO:0000256" key="3">
    <source>
        <dbReference type="ARBA" id="ARBA00045213"/>
    </source>
</evidence>
<dbReference type="SUPFAM" id="SSF50978">
    <property type="entry name" value="WD40 repeat-like"/>
    <property type="match status" value="1"/>
</dbReference>
<accession>A0A1V9XVU2</accession>
<proteinExistence type="predicted"/>
<keyword evidence="1 4" id="KW-0853">WD repeat</keyword>
<dbReference type="FunCoup" id="A0A1V9XVU2">
    <property type="interactions" value="1374"/>
</dbReference>
<evidence type="ECO:0000256" key="1">
    <source>
        <dbReference type="ARBA" id="ARBA00022574"/>
    </source>
</evidence>
<feature type="repeat" description="WD" evidence="4">
    <location>
        <begin position="47"/>
        <end position="86"/>
    </location>
</feature>